<evidence type="ECO:0000313" key="5">
    <source>
        <dbReference type="Proteomes" id="UP000291334"/>
    </source>
</evidence>
<dbReference type="Proteomes" id="UP000293172">
    <property type="component" value="Unassembled WGS sequence"/>
</dbReference>
<accession>A0A4Q9QWA7</accession>
<gene>
    <name evidence="4" type="ORF">DNK34_13055</name>
    <name evidence="3" type="ORF">DNK44_18625</name>
</gene>
<evidence type="ECO:0000313" key="6">
    <source>
        <dbReference type="Proteomes" id="UP000293172"/>
    </source>
</evidence>
<feature type="chain" id="PRO_5020537733" description="DUF1090 domain-containing protein" evidence="2">
    <location>
        <begin position="24"/>
        <end position="96"/>
    </location>
</feature>
<sequence length="96" mass="10511">MTQPLIPLFVLALALCAHGSAQACTPEEATAKAEQLAAKVAEITQRDPERAAALREELKDLDPQTRSDELGNDCDAYDQRLRELEEAGGEVEEQMD</sequence>
<protein>
    <recommendedName>
        <fullName evidence="7">DUF1090 domain-containing protein</fullName>
    </recommendedName>
</protein>
<organism evidence="3 6">
    <name type="scientific">Phytopseudomonas dryadis</name>
    <dbReference type="NCBI Taxonomy" id="2487520"/>
    <lineage>
        <taxon>Bacteria</taxon>
        <taxon>Pseudomonadati</taxon>
        <taxon>Pseudomonadota</taxon>
        <taxon>Gammaproteobacteria</taxon>
        <taxon>Pseudomonadales</taxon>
        <taxon>Pseudomonadaceae</taxon>
        <taxon>Phytopseudomonas</taxon>
    </lineage>
</organism>
<evidence type="ECO:0008006" key="7">
    <source>
        <dbReference type="Google" id="ProtNLM"/>
    </source>
</evidence>
<keyword evidence="5" id="KW-1185">Reference proteome</keyword>
<dbReference type="OrthoDB" id="6895654at2"/>
<dbReference type="EMBL" id="QJUM01000013">
    <property type="protein sequence ID" value="TBV05464.1"/>
    <property type="molecule type" value="Genomic_DNA"/>
</dbReference>
<reference evidence="5 6" key="1">
    <citation type="submission" date="2018-06" db="EMBL/GenBank/DDBJ databases">
        <title>Three novel Pseudomonas species isolated from symptomatic oak.</title>
        <authorList>
            <person name="Bueno-Gonzalez V."/>
            <person name="Brady C."/>
        </authorList>
    </citation>
    <scope>NUCLEOTIDE SEQUENCE [LARGE SCALE GENOMIC DNA]</scope>
    <source>
        <strain evidence="4 5">P26B</strain>
        <strain evidence="3 6">P6B</strain>
    </source>
</reference>
<name>A0A4Q9QWA7_9GAMM</name>
<dbReference type="RefSeq" id="WP_131174881.1">
    <property type="nucleotide sequence ID" value="NZ_QJUL01000031.1"/>
</dbReference>
<keyword evidence="1" id="KW-0175">Coiled coil</keyword>
<keyword evidence="2" id="KW-0732">Signal</keyword>
<proteinExistence type="predicted"/>
<dbReference type="EMBL" id="QJUL01000031">
    <property type="protein sequence ID" value="TBU88281.1"/>
    <property type="molecule type" value="Genomic_DNA"/>
</dbReference>
<evidence type="ECO:0000313" key="4">
    <source>
        <dbReference type="EMBL" id="TBV05464.1"/>
    </source>
</evidence>
<evidence type="ECO:0000256" key="2">
    <source>
        <dbReference type="SAM" id="SignalP"/>
    </source>
</evidence>
<feature type="coiled-coil region" evidence="1">
    <location>
        <begin position="67"/>
        <end position="94"/>
    </location>
</feature>
<comment type="caution">
    <text evidence="3">The sequence shown here is derived from an EMBL/GenBank/DDBJ whole genome shotgun (WGS) entry which is preliminary data.</text>
</comment>
<evidence type="ECO:0000256" key="1">
    <source>
        <dbReference type="SAM" id="Coils"/>
    </source>
</evidence>
<evidence type="ECO:0000313" key="3">
    <source>
        <dbReference type="EMBL" id="TBU88281.1"/>
    </source>
</evidence>
<feature type="signal peptide" evidence="2">
    <location>
        <begin position="1"/>
        <end position="23"/>
    </location>
</feature>
<dbReference type="Proteomes" id="UP000291334">
    <property type="component" value="Unassembled WGS sequence"/>
</dbReference>
<dbReference type="AlphaFoldDB" id="A0A4Q9QWA7"/>